<keyword evidence="4" id="KW-1185">Reference proteome</keyword>
<evidence type="ECO:0000313" key="3">
    <source>
        <dbReference type="EMBL" id="MCC9020281.1"/>
    </source>
</evidence>
<evidence type="ECO:0000313" key="4">
    <source>
        <dbReference type="Proteomes" id="UP001430700"/>
    </source>
</evidence>
<feature type="domain" description="Secretion system C-terminal sorting" evidence="2">
    <location>
        <begin position="89"/>
        <end position="159"/>
    </location>
</feature>
<dbReference type="EMBL" id="JAJJMN010000002">
    <property type="protein sequence ID" value="MCC9020281.1"/>
    <property type="molecule type" value="Genomic_DNA"/>
</dbReference>
<organism evidence="3 4">
    <name type="scientific">Flavobacterium lipolyticum</name>
    <dbReference type="NCBI Taxonomy" id="2893754"/>
    <lineage>
        <taxon>Bacteria</taxon>
        <taxon>Pseudomonadati</taxon>
        <taxon>Bacteroidota</taxon>
        <taxon>Flavobacteriia</taxon>
        <taxon>Flavobacteriales</taxon>
        <taxon>Flavobacteriaceae</taxon>
        <taxon>Flavobacterium</taxon>
    </lineage>
</organism>
<dbReference type="Proteomes" id="UP001430700">
    <property type="component" value="Unassembled WGS sequence"/>
</dbReference>
<name>A0ABS8M649_9FLAO</name>
<keyword evidence="1" id="KW-0732">Signal</keyword>
<dbReference type="InterPro" id="IPR026444">
    <property type="entry name" value="Secre_tail"/>
</dbReference>
<sequence length="163" mass="17636">MKENQRTFSILFITAVLFVTNGYSQQNVVVAGGNATGSGGSSSYSVGQIAYVSLTGDNGSVLQGVQQPYEVITLGNDEFKGIDLVMTAYPNPAVDVLTLVITKEEWNDLSCRLFDTTGKIVSENLKITGSETSVPMQQLNHGIYFLAVSKEGKTIKTFKIIKK</sequence>
<reference evidence="3" key="1">
    <citation type="submission" date="2021-11" db="EMBL/GenBank/DDBJ databases">
        <title>Description of novel Flavobacterium species.</title>
        <authorList>
            <person name="Saticioglu I.B."/>
            <person name="Ay H."/>
            <person name="Altun S."/>
            <person name="Duman M."/>
        </authorList>
    </citation>
    <scope>NUCLEOTIDE SEQUENCE</scope>
    <source>
        <strain evidence="3">F-126</strain>
    </source>
</reference>
<evidence type="ECO:0000256" key="1">
    <source>
        <dbReference type="ARBA" id="ARBA00022729"/>
    </source>
</evidence>
<protein>
    <submittedName>
        <fullName evidence="3">T9SS type A sorting domain-containing protein</fullName>
    </submittedName>
</protein>
<dbReference type="RefSeq" id="WP_230001149.1">
    <property type="nucleotide sequence ID" value="NZ_JAJJMN010000002.1"/>
</dbReference>
<evidence type="ECO:0000259" key="2">
    <source>
        <dbReference type="Pfam" id="PF18962"/>
    </source>
</evidence>
<dbReference type="Pfam" id="PF18962">
    <property type="entry name" value="Por_Secre_tail"/>
    <property type="match status" value="1"/>
</dbReference>
<dbReference type="NCBIfam" id="TIGR04183">
    <property type="entry name" value="Por_Secre_tail"/>
    <property type="match status" value="1"/>
</dbReference>
<comment type="caution">
    <text evidence="3">The sequence shown here is derived from an EMBL/GenBank/DDBJ whole genome shotgun (WGS) entry which is preliminary data.</text>
</comment>
<proteinExistence type="predicted"/>
<gene>
    <name evidence="3" type="ORF">LNQ34_21170</name>
</gene>
<accession>A0ABS8M649</accession>